<keyword evidence="2" id="KW-1185">Reference proteome</keyword>
<dbReference type="KEGG" id="kfa:Q73A0000_09620"/>
<proteinExistence type="predicted"/>
<dbReference type="AlphaFoldDB" id="A0A7M2YB23"/>
<protein>
    <submittedName>
        <fullName evidence="1">Uncharacterized protein</fullName>
    </submittedName>
</protein>
<evidence type="ECO:0000313" key="1">
    <source>
        <dbReference type="EMBL" id="QOW10612.1"/>
    </source>
</evidence>
<accession>A0A7M2YB23</accession>
<gene>
    <name evidence="1" type="ORF">Q73A0000_09620</name>
</gene>
<dbReference type="Proteomes" id="UP000594195">
    <property type="component" value="Chromosome"/>
</dbReference>
<name>A0A7M2YB23_9FLAO</name>
<reference evidence="1 2" key="1">
    <citation type="submission" date="2019-05" db="EMBL/GenBank/DDBJ databases">
        <title>Chryseobacterium sp. isolated from King George Island, maritime Antarctica.</title>
        <authorList>
            <person name="Peng X."/>
        </authorList>
    </citation>
    <scope>NUCLEOTIDE SEQUENCE [LARGE SCALE GENOMIC DNA]</scope>
    <source>
        <strain evidence="1 2">7-3A</strain>
    </source>
</reference>
<organism evidence="1 2">
    <name type="scientific">Kaistella flava</name>
    <name type="common">ex Peng et al. 2021</name>
    <dbReference type="NCBI Taxonomy" id="2038776"/>
    <lineage>
        <taxon>Bacteria</taxon>
        <taxon>Pseudomonadati</taxon>
        <taxon>Bacteroidota</taxon>
        <taxon>Flavobacteriia</taxon>
        <taxon>Flavobacteriales</taxon>
        <taxon>Weeksellaceae</taxon>
        <taxon>Chryseobacterium group</taxon>
        <taxon>Kaistella</taxon>
    </lineage>
</organism>
<dbReference type="EMBL" id="CP040442">
    <property type="protein sequence ID" value="QOW10612.1"/>
    <property type="molecule type" value="Genomic_DNA"/>
</dbReference>
<evidence type="ECO:0000313" key="2">
    <source>
        <dbReference type="Proteomes" id="UP000594195"/>
    </source>
</evidence>
<sequence>MIPEIMGILLPEVLTVSSGEICPCSGEWEIIGTPSTTAVFSKGKIMPEYYGKKVVWVLVRKG</sequence>